<feature type="region of interest" description="Disordered" evidence="1">
    <location>
        <begin position="402"/>
        <end position="421"/>
    </location>
</feature>
<protein>
    <recommendedName>
        <fullName evidence="2">DUF2169 domain-containing protein</fullName>
    </recommendedName>
</protein>
<organism evidence="3 4">
    <name type="scientific">Sorangium cellulosum</name>
    <name type="common">Polyangium cellulosum</name>
    <dbReference type="NCBI Taxonomy" id="56"/>
    <lineage>
        <taxon>Bacteria</taxon>
        <taxon>Pseudomonadati</taxon>
        <taxon>Myxococcota</taxon>
        <taxon>Polyangia</taxon>
        <taxon>Polyangiales</taxon>
        <taxon>Polyangiaceae</taxon>
        <taxon>Sorangium</taxon>
    </lineage>
</organism>
<dbReference type="Proteomes" id="UP000075604">
    <property type="component" value="Unassembled WGS sequence"/>
</dbReference>
<dbReference type="InterPro" id="IPR051082">
    <property type="entry name" value="Pentapeptide-BTB/POZ_domain"/>
</dbReference>
<dbReference type="PANTHER" id="PTHR14136">
    <property type="entry name" value="BTB_POZ DOMAIN-CONTAINING PROTEIN KCTD9"/>
    <property type="match status" value="1"/>
</dbReference>
<dbReference type="InterPro" id="IPR018683">
    <property type="entry name" value="DUF2169"/>
</dbReference>
<reference evidence="3 4" key="1">
    <citation type="submission" date="2014-02" db="EMBL/GenBank/DDBJ databases">
        <title>The small core and large imbalanced accessory genome model reveals a collaborative survival strategy of Sorangium cellulosum strains in nature.</title>
        <authorList>
            <person name="Han K."/>
            <person name="Peng R."/>
            <person name="Blom J."/>
            <person name="Li Y.-Z."/>
        </authorList>
    </citation>
    <scope>NUCLEOTIDE SEQUENCE [LARGE SCALE GENOMIC DNA]</scope>
    <source>
        <strain evidence="3 4">So0157-18</strain>
    </source>
</reference>
<dbReference type="InterPro" id="IPR001646">
    <property type="entry name" value="5peptide_repeat"/>
</dbReference>
<dbReference type="AlphaFoldDB" id="A0A150PM63"/>
<dbReference type="Pfam" id="PF09937">
    <property type="entry name" value="DUF2169"/>
    <property type="match status" value="1"/>
</dbReference>
<evidence type="ECO:0000313" key="3">
    <source>
        <dbReference type="EMBL" id="KYF56646.1"/>
    </source>
</evidence>
<feature type="domain" description="DUF2169" evidence="2">
    <location>
        <begin position="24"/>
        <end position="295"/>
    </location>
</feature>
<comment type="caution">
    <text evidence="3">The sequence shown here is derived from an EMBL/GenBank/DDBJ whole genome shotgun (WGS) entry which is preliminary data.</text>
</comment>
<dbReference type="EMBL" id="JELX01002065">
    <property type="protein sequence ID" value="KYF56646.1"/>
    <property type="molecule type" value="Genomic_DNA"/>
</dbReference>
<name>A0A150PM63_SORCE</name>
<dbReference type="SUPFAM" id="SSF141571">
    <property type="entry name" value="Pentapeptide repeat-like"/>
    <property type="match status" value="2"/>
</dbReference>
<evidence type="ECO:0000259" key="2">
    <source>
        <dbReference type="Pfam" id="PF09937"/>
    </source>
</evidence>
<dbReference type="PANTHER" id="PTHR14136:SF17">
    <property type="entry name" value="BTB_POZ DOMAIN-CONTAINING PROTEIN KCTD9"/>
    <property type="match status" value="1"/>
</dbReference>
<feature type="region of interest" description="Disordered" evidence="1">
    <location>
        <begin position="457"/>
        <end position="486"/>
    </location>
</feature>
<dbReference type="Gene3D" id="2.160.20.80">
    <property type="entry name" value="E3 ubiquitin-protein ligase SopA"/>
    <property type="match status" value="3"/>
</dbReference>
<accession>A0A150PM63</accession>
<evidence type="ECO:0000313" key="4">
    <source>
        <dbReference type="Proteomes" id="UP000075604"/>
    </source>
</evidence>
<feature type="compositionally biased region" description="Acidic residues" evidence="1">
    <location>
        <begin position="412"/>
        <end position="421"/>
    </location>
</feature>
<dbReference type="Pfam" id="PF00805">
    <property type="entry name" value="Pentapeptide"/>
    <property type="match status" value="4"/>
</dbReference>
<proteinExistence type="predicted"/>
<evidence type="ECO:0000256" key="1">
    <source>
        <dbReference type="SAM" id="MobiDB-lite"/>
    </source>
</evidence>
<sequence length="890" mass="96235">MRVVKPLKVPALTRVVEVARRLRFHVGAMVAFPLDAPRSLVDEMTFWQAAAPELGSLPLDDGIAKARGELLVAGRCYAPEGRRVAASFVRARLGSVDKRLAVLGDRHWTGHGFTEPEPFAEMPIDWAHALGGPKDAANPYGKGLEEVERGGQRVRPLPNVEHYGALIRSPGDRPGPASFLPMDVTFAQRRARAGTYGADYAEKWAPGLPPDVDPAFFNVAPSDQWSAEPLRGDEAFVVENMHPTRPRIEGALPGLAARVLVTRRDAGGEAFVELPVRCDTVWLFPSANLGVVIFHGSMPVAEDDAADIVDLVVACEEIGRPRPIEHYREALARRIDRDRGAIASLSDGDLMPPRESGVVANVAGLQMMQWIKSENLAAPNLRRGAERERERRREELLADGIDPARYGLDGPLPEEEAPPPVDDLDALVVYLDTASRKMEEEEERAARLKKEAEERMRARAADMGVSEETLRRAENEDEPPGGPPKFSAQAQLRQYAELAEAGRRGGVPNLELEAMLAEPAFHEQLLRLEQTAREGYRGSAHLRSEALPMTAEAAQMARVVVDAARDAGEPLDERDLTGADFRGVDLRGMRFVRAFLEGADLRGCDLSGAVLEGAVLARADLTGANLTGARLRGANLGKANLEGAVLDDADLTEAVLMGARLAGASLKRARLERADVLQVSWAGVDLSGADLSLCSFVQTSFADANLAGANLERATLLECSLDDADLSGARLHKTSLMSCTGSRARFAGARFSEGVAVHKSGLPEADFRDAVLDKTCFRTTDLRGARFDRAQMTMTDLSEADATGAIFDRAVMKNALLIRTNLDRASLRGCNLTEAILSKSRVAGADFTGAQLCRADFSRARGDSRTTFAEASVDFARFDRQAAPAPGGAT</sequence>
<gene>
    <name evidence="3" type="ORF">BE04_08920</name>
</gene>